<protein>
    <submittedName>
        <fullName evidence="6">Electron transport protein SCO1/SenC</fullName>
    </submittedName>
</protein>
<dbReference type="CDD" id="cd02968">
    <property type="entry name" value="SCO"/>
    <property type="match status" value="1"/>
</dbReference>
<evidence type="ECO:0000256" key="1">
    <source>
        <dbReference type="ARBA" id="ARBA00010996"/>
    </source>
</evidence>
<keyword evidence="4" id="KW-1015">Disulfide bond</keyword>
<evidence type="ECO:0000256" key="2">
    <source>
        <dbReference type="ARBA" id="ARBA00023008"/>
    </source>
</evidence>
<evidence type="ECO:0000256" key="5">
    <source>
        <dbReference type="SAM" id="SignalP"/>
    </source>
</evidence>
<proteinExistence type="inferred from homology"/>
<feature type="chain" id="PRO_5002674211" evidence="5">
    <location>
        <begin position="22"/>
        <end position="188"/>
    </location>
</feature>
<evidence type="ECO:0000256" key="3">
    <source>
        <dbReference type="PIRSR" id="PIRSR603782-1"/>
    </source>
</evidence>
<dbReference type="Gene3D" id="3.40.30.10">
    <property type="entry name" value="Glutaredoxin"/>
    <property type="match status" value="1"/>
</dbReference>
<organism evidence="6">
    <name type="scientific">Magnetospirillum gryphiswaldense</name>
    <dbReference type="NCBI Taxonomy" id="55518"/>
    <lineage>
        <taxon>Bacteria</taxon>
        <taxon>Pseudomonadati</taxon>
        <taxon>Pseudomonadota</taxon>
        <taxon>Alphaproteobacteria</taxon>
        <taxon>Rhodospirillales</taxon>
        <taxon>Rhodospirillaceae</taxon>
        <taxon>Magnetospirillum</taxon>
    </lineage>
</organism>
<dbReference type="GO" id="GO:0046872">
    <property type="term" value="F:metal ion binding"/>
    <property type="evidence" value="ECO:0007669"/>
    <property type="project" value="UniProtKB-KW"/>
</dbReference>
<dbReference type="EMBL" id="CU459003">
    <property type="protein sequence ID" value="CAM74902.1"/>
    <property type="molecule type" value="Genomic_DNA"/>
</dbReference>
<evidence type="ECO:0000313" key="6">
    <source>
        <dbReference type="EMBL" id="CAM74902.1"/>
    </source>
</evidence>
<accession>A4TW95</accession>
<name>A4TW95_9PROT</name>
<dbReference type="RefSeq" id="WP_158699361.1">
    <property type="nucleotide sequence ID" value="NZ_CP027527.1"/>
</dbReference>
<feature type="binding site" evidence="3">
    <location>
        <position position="149"/>
    </location>
    <ligand>
        <name>Cu cation</name>
        <dbReference type="ChEBI" id="CHEBI:23378"/>
    </ligand>
</feature>
<comment type="similarity">
    <text evidence="1">Belongs to the SCO1/2 family.</text>
</comment>
<dbReference type="PANTHER" id="PTHR12151">
    <property type="entry name" value="ELECTRON TRANSPORT PROTIN SCO1/SENC FAMILY MEMBER"/>
    <property type="match status" value="1"/>
</dbReference>
<sequence length="188" mass="20485">MKLGSLMLAGALALTALPAQAQEFSGRFLLETHDGKRVNDESFKGKVRMMAFGYTFCPDVCPTALSTMAAALDLLGPQRAEQVVPLFVTVDPKRDTRAQLKDYMSAFGPSFIGLTGTVQMTDAAARSFRVRYEIHQPADKDSDHYVVDHSAGIFIMDRNGGFAAKLGHTANAEDVADRLRQIIDGESK</sequence>
<dbReference type="AlphaFoldDB" id="A4TW95"/>
<keyword evidence="3" id="KW-0479">Metal-binding</keyword>
<feature type="signal peptide" evidence="5">
    <location>
        <begin position="1"/>
        <end position="21"/>
    </location>
</feature>
<dbReference type="FunFam" id="3.40.30.10:FF:000013">
    <property type="entry name" value="Blast:Protein SCO1 homolog, mitochondrial"/>
    <property type="match status" value="1"/>
</dbReference>
<dbReference type="InterPro" id="IPR036249">
    <property type="entry name" value="Thioredoxin-like_sf"/>
</dbReference>
<feature type="binding site" evidence="3">
    <location>
        <position position="57"/>
    </location>
    <ligand>
        <name>Cu cation</name>
        <dbReference type="ChEBI" id="CHEBI:23378"/>
    </ligand>
</feature>
<dbReference type="SUPFAM" id="SSF52833">
    <property type="entry name" value="Thioredoxin-like"/>
    <property type="match status" value="1"/>
</dbReference>
<evidence type="ECO:0000256" key="4">
    <source>
        <dbReference type="PIRSR" id="PIRSR603782-2"/>
    </source>
</evidence>
<keyword evidence="2 3" id="KW-0186">Copper</keyword>
<reference evidence="6" key="1">
    <citation type="journal article" date="2007" name="J. Bacteriol.">
        <title>Comparative genome analysis of four magnetotactic bacteria reveals a complex set of group-specific genes implicated in magnetosome biomineralization and function.</title>
        <authorList>
            <person name="Richter M."/>
            <person name="Kube M."/>
            <person name="Bazylinski D.A."/>
            <person name="Lombardot T."/>
            <person name="Gloeckner F.O."/>
            <person name="Reinhardt R."/>
            <person name="Schueler D."/>
        </authorList>
    </citation>
    <scope>NUCLEOTIDE SEQUENCE</scope>
    <source>
        <strain evidence="6">MSR-1</strain>
    </source>
</reference>
<keyword evidence="5" id="KW-0732">Signal</keyword>
<dbReference type="PANTHER" id="PTHR12151:SF25">
    <property type="entry name" value="LINALOOL DEHYDRATASE_ISOMERASE DOMAIN-CONTAINING PROTEIN"/>
    <property type="match status" value="1"/>
</dbReference>
<feature type="disulfide bond" description="Redox-active" evidence="4">
    <location>
        <begin position="57"/>
        <end position="61"/>
    </location>
</feature>
<feature type="binding site" evidence="3">
    <location>
        <position position="61"/>
    </location>
    <ligand>
        <name>Cu cation</name>
        <dbReference type="ChEBI" id="CHEBI:23378"/>
    </ligand>
</feature>
<gene>
    <name evidence="6" type="ORF">MGR_2760</name>
</gene>
<dbReference type="InterPro" id="IPR003782">
    <property type="entry name" value="SCO1/SenC"/>
</dbReference>
<dbReference type="Pfam" id="PF02630">
    <property type="entry name" value="SCO1-SenC"/>
    <property type="match status" value="1"/>
</dbReference>